<reference evidence="12 13" key="1">
    <citation type="journal article" date="2011" name="J. Bacteriol.">
        <title>Draft genome sequence of the anoxygenic filamentous phototrophic bacterium Oscillochloris trichoides subsp. DG-6.</title>
        <authorList>
            <person name="Kuznetsov B.B."/>
            <person name="Ivanovsky R.N."/>
            <person name="Keppen O.I."/>
            <person name="Sukhacheva M.V."/>
            <person name="Bumazhkin B.K."/>
            <person name="Patutina E.O."/>
            <person name="Beletsky A.V."/>
            <person name="Mardanov A.V."/>
            <person name="Baslerov R.V."/>
            <person name="Panteleeva A.N."/>
            <person name="Kolganova T.V."/>
            <person name="Ravin N.V."/>
            <person name="Skryabin K.G."/>
        </authorList>
    </citation>
    <scope>NUCLEOTIDE SEQUENCE [LARGE SCALE GENOMIC DNA]</scope>
    <source>
        <strain evidence="12 13">DG-6</strain>
    </source>
</reference>
<evidence type="ECO:0000256" key="10">
    <source>
        <dbReference type="RuleBase" id="RU364103"/>
    </source>
</evidence>
<evidence type="ECO:0000256" key="6">
    <source>
        <dbReference type="ARBA" id="ARBA00022840"/>
    </source>
</evidence>
<evidence type="ECO:0000313" key="13">
    <source>
        <dbReference type="Proteomes" id="UP000054010"/>
    </source>
</evidence>
<dbReference type="Proteomes" id="UP000054010">
    <property type="component" value="Unassembled WGS sequence"/>
</dbReference>
<dbReference type="AlphaFoldDB" id="E1IGG0"/>
<sequence length="223" mass="23933">MTILVEWEDLLYRYPGGEVVLNGASLQLAAGQRMVLLGRNGSGKSTLLRHANGLLRPQRGRVIVAGQPLDYSRAGLNVVRRQVGLVFQNPDDQLFSASVAQDISFGPMNLGLELDEVRARVAEAAQMCDVADLLERPTHALSMGQKARVALAGVLAMRPVALLADEVLAGLDPWAYEQVVAIFDRLVAQGGAVLLATHDLRLAEGWADVVAVMEQGRACISGI</sequence>
<evidence type="ECO:0000256" key="2">
    <source>
        <dbReference type="ARBA" id="ARBA00005417"/>
    </source>
</evidence>
<dbReference type="EMBL" id="ADVR01000106">
    <property type="protein sequence ID" value="EFO79726.1"/>
    <property type="molecule type" value="Genomic_DNA"/>
</dbReference>
<dbReference type="NCBIfam" id="TIGR01166">
    <property type="entry name" value="cbiO"/>
    <property type="match status" value="1"/>
</dbReference>
<evidence type="ECO:0000256" key="3">
    <source>
        <dbReference type="ARBA" id="ARBA00022448"/>
    </source>
</evidence>
<evidence type="ECO:0000256" key="1">
    <source>
        <dbReference type="ARBA" id="ARBA00004202"/>
    </source>
</evidence>
<evidence type="ECO:0000313" key="12">
    <source>
        <dbReference type="EMBL" id="EFO79726.1"/>
    </source>
</evidence>
<keyword evidence="7" id="KW-1278">Translocase</keyword>
<dbReference type="Pfam" id="PF00005">
    <property type="entry name" value="ABC_tran"/>
    <property type="match status" value="1"/>
</dbReference>
<dbReference type="STRING" id="765420.OSCT_2411"/>
<dbReference type="InterPro" id="IPR027417">
    <property type="entry name" value="P-loop_NTPase"/>
</dbReference>
<comment type="function">
    <text evidence="9">Probably part of an ABC transporter complex. Responsible for energy coupling to the transport system.</text>
</comment>
<dbReference type="InterPro" id="IPR003439">
    <property type="entry name" value="ABC_transporter-like_ATP-bd"/>
</dbReference>
<evidence type="ECO:0000259" key="11">
    <source>
        <dbReference type="PROSITE" id="PS50893"/>
    </source>
</evidence>
<keyword evidence="4 10" id="KW-1003">Cell membrane</keyword>
<dbReference type="GO" id="GO:0043190">
    <property type="term" value="C:ATP-binding cassette (ABC) transporter complex"/>
    <property type="evidence" value="ECO:0007669"/>
    <property type="project" value="TreeGrafter"/>
</dbReference>
<evidence type="ECO:0000256" key="8">
    <source>
        <dbReference type="ARBA" id="ARBA00023136"/>
    </source>
</evidence>
<dbReference type="SMART" id="SM00382">
    <property type="entry name" value="AAA"/>
    <property type="match status" value="1"/>
</dbReference>
<dbReference type="CDD" id="cd03225">
    <property type="entry name" value="ABC_cobalt_CbiO_domain1"/>
    <property type="match status" value="1"/>
</dbReference>
<dbReference type="FunFam" id="3.40.50.300:FF:000224">
    <property type="entry name" value="Energy-coupling factor transporter ATP-binding protein EcfA"/>
    <property type="match status" value="1"/>
</dbReference>
<comment type="caution">
    <text evidence="12">The sequence shown here is derived from an EMBL/GenBank/DDBJ whole genome shotgun (WGS) entry which is preliminary data.</text>
</comment>
<evidence type="ECO:0000256" key="9">
    <source>
        <dbReference type="ARBA" id="ARBA00025157"/>
    </source>
</evidence>
<dbReference type="InterPro" id="IPR005876">
    <property type="entry name" value="Co_trans_ATP-bd"/>
</dbReference>
<organism evidence="12 13">
    <name type="scientific">Oscillochloris trichoides DG-6</name>
    <dbReference type="NCBI Taxonomy" id="765420"/>
    <lineage>
        <taxon>Bacteria</taxon>
        <taxon>Bacillati</taxon>
        <taxon>Chloroflexota</taxon>
        <taxon>Chloroflexia</taxon>
        <taxon>Chloroflexales</taxon>
        <taxon>Chloroflexineae</taxon>
        <taxon>Oscillochloridaceae</taxon>
        <taxon>Oscillochloris</taxon>
    </lineage>
</organism>
<comment type="function">
    <text evidence="10">Part of an ABC transporter complex. Responsible for energy coupling to the transport system.</text>
</comment>
<dbReference type="Gene3D" id="3.40.50.300">
    <property type="entry name" value="P-loop containing nucleotide triphosphate hydrolases"/>
    <property type="match status" value="1"/>
</dbReference>
<dbReference type="InterPro" id="IPR050095">
    <property type="entry name" value="ECF_ABC_transporter_ATP-bd"/>
</dbReference>
<gene>
    <name evidence="12" type="ORF">OSCT_2411</name>
</gene>
<dbReference type="SUPFAM" id="SSF52540">
    <property type="entry name" value="P-loop containing nucleoside triphosphate hydrolases"/>
    <property type="match status" value="1"/>
</dbReference>
<evidence type="ECO:0000256" key="4">
    <source>
        <dbReference type="ARBA" id="ARBA00022475"/>
    </source>
</evidence>
<comment type="subcellular location">
    <subcellularLocation>
        <location evidence="1 10">Cell membrane</location>
        <topology evidence="1 10">Peripheral membrane protein</topology>
    </subcellularLocation>
</comment>
<dbReference type="GO" id="GO:0042626">
    <property type="term" value="F:ATPase-coupled transmembrane transporter activity"/>
    <property type="evidence" value="ECO:0007669"/>
    <property type="project" value="TreeGrafter"/>
</dbReference>
<dbReference type="GO" id="GO:0016887">
    <property type="term" value="F:ATP hydrolysis activity"/>
    <property type="evidence" value="ECO:0007669"/>
    <property type="project" value="InterPro"/>
</dbReference>
<dbReference type="PANTHER" id="PTHR43553:SF24">
    <property type="entry name" value="ENERGY-COUPLING FACTOR TRANSPORTER ATP-BINDING PROTEIN ECFA1"/>
    <property type="match status" value="1"/>
</dbReference>
<keyword evidence="3 10" id="KW-0813">Transport</keyword>
<dbReference type="GO" id="GO:0006824">
    <property type="term" value="P:cobalt ion transport"/>
    <property type="evidence" value="ECO:0007669"/>
    <property type="project" value="InterPro"/>
</dbReference>
<proteinExistence type="inferred from homology"/>
<keyword evidence="5 10" id="KW-0547">Nucleotide-binding</keyword>
<dbReference type="PROSITE" id="PS50893">
    <property type="entry name" value="ABC_TRANSPORTER_2"/>
    <property type="match status" value="1"/>
</dbReference>
<keyword evidence="13" id="KW-1185">Reference proteome</keyword>
<evidence type="ECO:0000256" key="7">
    <source>
        <dbReference type="ARBA" id="ARBA00022967"/>
    </source>
</evidence>
<dbReference type="InterPro" id="IPR015856">
    <property type="entry name" value="ABC_transpr_CbiO/EcfA_su"/>
</dbReference>
<evidence type="ECO:0000256" key="5">
    <source>
        <dbReference type="ARBA" id="ARBA00022741"/>
    </source>
</evidence>
<dbReference type="OrthoDB" id="9784332at2"/>
<dbReference type="eggNOG" id="COG1122">
    <property type="taxonomic scope" value="Bacteria"/>
</dbReference>
<name>E1IGG0_9CHLR</name>
<dbReference type="PANTHER" id="PTHR43553">
    <property type="entry name" value="HEAVY METAL TRANSPORTER"/>
    <property type="match status" value="1"/>
</dbReference>
<dbReference type="GO" id="GO:0005524">
    <property type="term" value="F:ATP binding"/>
    <property type="evidence" value="ECO:0007669"/>
    <property type="project" value="UniProtKB-UniRule"/>
</dbReference>
<protein>
    <recommendedName>
        <fullName evidence="10">ABC transporter ATP-binding protein</fullName>
    </recommendedName>
</protein>
<keyword evidence="6 10" id="KW-0067">ATP-binding</keyword>
<feature type="domain" description="ABC transporter" evidence="11">
    <location>
        <begin position="5"/>
        <end position="223"/>
    </location>
</feature>
<comment type="similarity">
    <text evidence="2 10">Belongs to the ABC transporter superfamily.</text>
</comment>
<dbReference type="InterPro" id="IPR003593">
    <property type="entry name" value="AAA+_ATPase"/>
</dbReference>
<keyword evidence="8 10" id="KW-0472">Membrane</keyword>
<dbReference type="HOGENOM" id="CLU_000604_1_22_0"/>
<accession>E1IGG0</accession>